<reference evidence="2 3" key="1">
    <citation type="submission" date="2020-08" db="EMBL/GenBank/DDBJ databases">
        <title>Genomic Encyclopedia of Type Strains, Phase IV (KMG-IV): sequencing the most valuable type-strain genomes for metagenomic binning, comparative biology and taxonomic classification.</title>
        <authorList>
            <person name="Goeker M."/>
        </authorList>
    </citation>
    <scope>NUCLEOTIDE SEQUENCE [LARGE SCALE GENOMIC DNA]</scope>
    <source>
        <strain evidence="2 3">DSM 23562</strain>
    </source>
</reference>
<organism evidence="2 3">
    <name type="scientific">Armatimonas rosea</name>
    <dbReference type="NCBI Taxonomy" id="685828"/>
    <lineage>
        <taxon>Bacteria</taxon>
        <taxon>Bacillati</taxon>
        <taxon>Armatimonadota</taxon>
        <taxon>Armatimonadia</taxon>
        <taxon>Armatimonadales</taxon>
        <taxon>Armatimonadaceae</taxon>
        <taxon>Armatimonas</taxon>
    </lineage>
</organism>
<dbReference type="EMBL" id="JACHGW010000008">
    <property type="protein sequence ID" value="MBB6053681.1"/>
    <property type="molecule type" value="Genomic_DNA"/>
</dbReference>
<dbReference type="Proteomes" id="UP000520814">
    <property type="component" value="Unassembled WGS sequence"/>
</dbReference>
<dbReference type="Pfam" id="PF13203">
    <property type="entry name" value="DUF2201_N"/>
    <property type="match status" value="1"/>
</dbReference>
<dbReference type="InterPro" id="IPR025154">
    <property type="entry name" value="Put_metallopeptidase_dom"/>
</dbReference>
<gene>
    <name evidence="2" type="ORF">HNQ39_005523</name>
</gene>
<evidence type="ECO:0000259" key="1">
    <source>
        <dbReference type="Pfam" id="PF13203"/>
    </source>
</evidence>
<comment type="caution">
    <text evidence="2">The sequence shown here is derived from an EMBL/GenBank/DDBJ whole genome shotgun (WGS) entry which is preliminary data.</text>
</comment>
<feature type="domain" description="Putative metallopeptidase" evidence="1">
    <location>
        <begin position="230"/>
        <end position="467"/>
    </location>
</feature>
<keyword evidence="3" id="KW-1185">Reference proteome</keyword>
<dbReference type="AlphaFoldDB" id="A0A7W9SVL7"/>
<name>A0A7W9SVL7_ARMRO</name>
<dbReference type="RefSeq" id="WP_184203773.1">
    <property type="nucleotide sequence ID" value="NZ_JACHGW010000008.1"/>
</dbReference>
<dbReference type="PANTHER" id="PTHR38730">
    <property type="entry name" value="SLL7028 PROTEIN"/>
    <property type="match status" value="1"/>
</dbReference>
<proteinExistence type="predicted"/>
<sequence>MAKRESEKQAQTRLQQSRWNLGYAKTDLERSPLVGVAKLLKIEESESVEVAGLDHSAATIYVNVHHAVNGRHALSRDEWLWVLAHMALHFALNHAPKCSSPPSDGGWGAGSRDPMLWSVACDVTVDRLLRAMELGRTYRGNGWLPGDSESEEALYDELLLRREQGIKAEYTTLAGKSRPDLLGLTKALTYRHDAEARLADGIRKAVLEAVESTAEHLTDAEDSLSKFPALAAARRWVFQNLPLLGAVAQELKIIARADLCDRMDISVAAVNGFLGELYWNPAVPLSHDEMVFVYAHELLHVALLHHTRAQGRDPHLWNLACDFCINAWLIEMGVGKMPLIGALYDPRLKDMGAEEVYDLLLTWSPKERKKLRGLRGALGDVLLDTGGRRLYRGDATTLDDIYKRALQAGMACQTGRGLIPAGLMEEIQSLFTPPVPWDVELAHWLDRHVPRLDDYRRSFARASRRQASTPEIPRAARYLPQEVLAACTFGVILDTSGSMDRQLLGRSLGAIASFAEARGVPAVRLVLCDAAPYDKGFVEPSELRGLIAIQGRGGTVLQPGINYLVSRPDFPTTAPVMILTDGWCEEQLQCPREHCFVVPRGRESDFPLRNTTGPIFRVLKEDPWSD</sequence>
<evidence type="ECO:0000313" key="3">
    <source>
        <dbReference type="Proteomes" id="UP000520814"/>
    </source>
</evidence>
<accession>A0A7W9SVL7</accession>
<evidence type="ECO:0000313" key="2">
    <source>
        <dbReference type="EMBL" id="MBB6053681.1"/>
    </source>
</evidence>
<dbReference type="PANTHER" id="PTHR38730:SF1">
    <property type="entry name" value="SLL7028 PROTEIN"/>
    <property type="match status" value="1"/>
</dbReference>
<protein>
    <submittedName>
        <fullName evidence="2">Putative metal-dependent peptidase</fullName>
    </submittedName>
</protein>